<feature type="compositionally biased region" description="Basic and acidic residues" evidence="1">
    <location>
        <begin position="149"/>
        <end position="159"/>
    </location>
</feature>
<accession>A0A7S2E1L2</accession>
<gene>
    <name evidence="2" type="ORF">DSPE1174_LOCUS27010</name>
</gene>
<dbReference type="AlphaFoldDB" id="A0A7S2E1L2"/>
<evidence type="ECO:0000313" key="2">
    <source>
        <dbReference type="EMBL" id="CAD9469853.1"/>
    </source>
</evidence>
<feature type="region of interest" description="Disordered" evidence="1">
    <location>
        <begin position="128"/>
        <end position="159"/>
    </location>
</feature>
<name>A0A7S2E1L2_9STRA</name>
<dbReference type="EMBL" id="HBGS01052278">
    <property type="protein sequence ID" value="CAD9469853.1"/>
    <property type="molecule type" value="Transcribed_RNA"/>
</dbReference>
<organism evidence="2">
    <name type="scientific">Octactis speculum</name>
    <dbReference type="NCBI Taxonomy" id="3111310"/>
    <lineage>
        <taxon>Eukaryota</taxon>
        <taxon>Sar</taxon>
        <taxon>Stramenopiles</taxon>
        <taxon>Ochrophyta</taxon>
        <taxon>Dictyochophyceae</taxon>
        <taxon>Dictyochales</taxon>
        <taxon>Dictyochaceae</taxon>
        <taxon>Octactis</taxon>
    </lineage>
</organism>
<protein>
    <submittedName>
        <fullName evidence="2">Uncharacterized protein</fullName>
    </submittedName>
</protein>
<reference evidence="2" key="1">
    <citation type="submission" date="2021-01" db="EMBL/GenBank/DDBJ databases">
        <authorList>
            <person name="Corre E."/>
            <person name="Pelletier E."/>
            <person name="Niang G."/>
            <person name="Scheremetjew M."/>
            <person name="Finn R."/>
            <person name="Kale V."/>
            <person name="Holt S."/>
            <person name="Cochrane G."/>
            <person name="Meng A."/>
            <person name="Brown T."/>
            <person name="Cohen L."/>
        </authorList>
    </citation>
    <scope>NUCLEOTIDE SEQUENCE</scope>
    <source>
        <strain evidence="2">CCMP1381</strain>
    </source>
</reference>
<sequence length="400" mass="45113">MVAFMILRANVELRKRGEPLIDMVKMIDDEKVRARHSNLSMFGWKVGNLSRMLDGATRYWIREMGRRVTSGAYSYADNILATLIFRGTFNNAAMASKAFALAKDDFRCDSFDPLEFTKVVCSMKFPPPSPAETEAPDLGNSPTKKKKTQKQEKKQNMRKEISVRGESFAVVWSHLHGSGMKPILDAVVYDCAAKNMAVLVNVLMEAKQNIGYFPVFQWLQKWNSECCHGYFPIFLLFQIAADLPYVDGDFYDRNLDHIGSGAVLGVSLALGKPISPNIQDLTTAIHELVDILNADKRVRHIFLRLCPVFPPGTTIETLLDFQTVEHTLCEFRKFTLNLSAGKLFTLLGEYKGKGPDEFRMSSRDFKSYTNLVDAAKTASEVKECADVLVRLFGFVRLCID</sequence>
<proteinExistence type="predicted"/>
<evidence type="ECO:0000256" key="1">
    <source>
        <dbReference type="SAM" id="MobiDB-lite"/>
    </source>
</evidence>